<organism evidence="1 2">
    <name type="scientific">Onychostoma macrolepis</name>
    <dbReference type="NCBI Taxonomy" id="369639"/>
    <lineage>
        <taxon>Eukaryota</taxon>
        <taxon>Metazoa</taxon>
        <taxon>Chordata</taxon>
        <taxon>Craniata</taxon>
        <taxon>Vertebrata</taxon>
        <taxon>Euteleostomi</taxon>
        <taxon>Actinopterygii</taxon>
        <taxon>Neopterygii</taxon>
        <taxon>Teleostei</taxon>
        <taxon>Ostariophysi</taxon>
        <taxon>Cypriniformes</taxon>
        <taxon>Cyprinidae</taxon>
        <taxon>Acrossocheilinae</taxon>
        <taxon>Onychostoma</taxon>
    </lineage>
</organism>
<protein>
    <submittedName>
        <fullName evidence="1">Uncharacterized protein</fullName>
    </submittedName>
</protein>
<name>A0A7J6BW25_9TELE</name>
<gene>
    <name evidence="1" type="ORF">G5714_019312</name>
</gene>
<proteinExistence type="predicted"/>
<dbReference type="AlphaFoldDB" id="A0A7J6BW25"/>
<dbReference type="Proteomes" id="UP000579812">
    <property type="component" value="Unassembled WGS sequence"/>
</dbReference>
<reference evidence="1 2" key="1">
    <citation type="submission" date="2020-04" db="EMBL/GenBank/DDBJ databases">
        <title>Chromosome-level genome assembly of a cyprinid fish Onychostoma macrolepis by integration of Nanopore Sequencing, Bionano and Hi-C technology.</title>
        <authorList>
            <person name="Wang D."/>
        </authorList>
    </citation>
    <scope>NUCLEOTIDE SEQUENCE [LARGE SCALE GENOMIC DNA]</scope>
    <source>
        <strain evidence="1">SWU-2019</strain>
        <tissue evidence="1">Muscle</tissue>
    </source>
</reference>
<evidence type="ECO:0000313" key="1">
    <source>
        <dbReference type="EMBL" id="KAF4099186.1"/>
    </source>
</evidence>
<keyword evidence="2" id="KW-1185">Reference proteome</keyword>
<comment type="caution">
    <text evidence="1">The sequence shown here is derived from an EMBL/GenBank/DDBJ whole genome shotgun (WGS) entry which is preliminary data.</text>
</comment>
<dbReference type="EMBL" id="JAAMOB010000020">
    <property type="protein sequence ID" value="KAF4099186.1"/>
    <property type="molecule type" value="Genomic_DNA"/>
</dbReference>
<evidence type="ECO:0000313" key="2">
    <source>
        <dbReference type="Proteomes" id="UP000579812"/>
    </source>
</evidence>
<accession>A0A7J6BW25</accession>
<sequence length="229" mass="26617">MDQFRATMKSAPLDLNGDSNTYCTPTFISRLTKYFLPHAVLWSGMMLGDLERHGTRQAYQNLSKLYNKVKQSKKQNFTEENRTQGIMEKSQWDLKRIRLQRRQFTRLDDFVRVYQKMHDALLLEYGDGKMQEEILSSGRGSMAKTSEAYRTVRVPFSARPVIEKTKRELFTQQPQIAEEKIQLSSKHRLTLATTKLLCPLLTLTFRVWVTILGCMSLHSLTIYTGSFCT</sequence>